<gene>
    <name evidence="1" type="ORF">P153DRAFT_369682</name>
</gene>
<reference evidence="1" key="1">
    <citation type="journal article" date="2020" name="Stud. Mycol.">
        <title>101 Dothideomycetes genomes: a test case for predicting lifestyles and emergence of pathogens.</title>
        <authorList>
            <person name="Haridas S."/>
            <person name="Albert R."/>
            <person name="Binder M."/>
            <person name="Bloem J."/>
            <person name="Labutti K."/>
            <person name="Salamov A."/>
            <person name="Andreopoulos B."/>
            <person name="Baker S."/>
            <person name="Barry K."/>
            <person name="Bills G."/>
            <person name="Bluhm B."/>
            <person name="Cannon C."/>
            <person name="Castanera R."/>
            <person name="Culley D."/>
            <person name="Daum C."/>
            <person name="Ezra D."/>
            <person name="Gonzalez J."/>
            <person name="Henrissat B."/>
            <person name="Kuo A."/>
            <person name="Liang C."/>
            <person name="Lipzen A."/>
            <person name="Lutzoni F."/>
            <person name="Magnuson J."/>
            <person name="Mondo S."/>
            <person name="Nolan M."/>
            <person name="Ohm R."/>
            <person name="Pangilinan J."/>
            <person name="Park H.-J."/>
            <person name="Ramirez L."/>
            <person name="Alfaro M."/>
            <person name="Sun H."/>
            <person name="Tritt A."/>
            <person name="Yoshinaga Y."/>
            <person name="Zwiers L.-H."/>
            <person name="Turgeon B."/>
            <person name="Goodwin S."/>
            <person name="Spatafora J."/>
            <person name="Crous P."/>
            <person name="Grigoriev I."/>
        </authorList>
    </citation>
    <scope>NUCLEOTIDE SEQUENCE</scope>
    <source>
        <strain evidence="1">CBS 119687</strain>
    </source>
</reference>
<organism evidence="1 2">
    <name type="scientific">Dothidotthia symphoricarpi CBS 119687</name>
    <dbReference type="NCBI Taxonomy" id="1392245"/>
    <lineage>
        <taxon>Eukaryota</taxon>
        <taxon>Fungi</taxon>
        <taxon>Dikarya</taxon>
        <taxon>Ascomycota</taxon>
        <taxon>Pezizomycotina</taxon>
        <taxon>Dothideomycetes</taxon>
        <taxon>Pleosporomycetidae</taxon>
        <taxon>Pleosporales</taxon>
        <taxon>Dothidotthiaceae</taxon>
        <taxon>Dothidotthia</taxon>
    </lineage>
</organism>
<dbReference type="AlphaFoldDB" id="A0A6A6A1G2"/>
<sequence length="52" mass="5351">MPAMDLVCGVVAAWAFKQSKCFGENAQCVSVGPAGENAMPWSSAGENAIESC</sequence>
<dbReference type="Proteomes" id="UP000799771">
    <property type="component" value="Unassembled WGS sequence"/>
</dbReference>
<evidence type="ECO:0000313" key="1">
    <source>
        <dbReference type="EMBL" id="KAF2125660.1"/>
    </source>
</evidence>
<evidence type="ECO:0000313" key="2">
    <source>
        <dbReference type="Proteomes" id="UP000799771"/>
    </source>
</evidence>
<dbReference type="EMBL" id="ML977515">
    <property type="protein sequence ID" value="KAF2125660.1"/>
    <property type="molecule type" value="Genomic_DNA"/>
</dbReference>
<name>A0A6A6A1G2_9PLEO</name>
<feature type="non-terminal residue" evidence="1">
    <location>
        <position position="52"/>
    </location>
</feature>
<keyword evidence="2" id="KW-1185">Reference proteome</keyword>
<dbReference type="RefSeq" id="XP_033520052.1">
    <property type="nucleotide sequence ID" value="XM_033668836.1"/>
</dbReference>
<proteinExistence type="predicted"/>
<accession>A0A6A6A1G2</accession>
<dbReference type="GeneID" id="54409268"/>
<protein>
    <submittedName>
        <fullName evidence="1">Uncharacterized protein</fullName>
    </submittedName>
</protein>